<dbReference type="PROSITE" id="PS51257">
    <property type="entry name" value="PROKAR_LIPOPROTEIN"/>
    <property type="match status" value="1"/>
</dbReference>
<organism evidence="1">
    <name type="scientific">hydrothermal vent metagenome</name>
    <dbReference type="NCBI Taxonomy" id="652676"/>
    <lineage>
        <taxon>unclassified sequences</taxon>
        <taxon>metagenomes</taxon>
        <taxon>ecological metagenomes</taxon>
    </lineage>
</organism>
<evidence type="ECO:0008006" key="2">
    <source>
        <dbReference type="Google" id="ProtNLM"/>
    </source>
</evidence>
<reference evidence="1" key="1">
    <citation type="submission" date="2018-06" db="EMBL/GenBank/DDBJ databases">
        <authorList>
            <person name="Zhirakovskaya E."/>
        </authorList>
    </citation>
    <scope>NUCLEOTIDE SEQUENCE</scope>
</reference>
<evidence type="ECO:0000313" key="1">
    <source>
        <dbReference type="EMBL" id="VAW19645.1"/>
    </source>
</evidence>
<dbReference type="EMBL" id="UOEN01000489">
    <property type="protein sequence ID" value="VAW19645.1"/>
    <property type="molecule type" value="Genomic_DNA"/>
</dbReference>
<dbReference type="AlphaFoldDB" id="A0A3B0TLV5"/>
<proteinExistence type="predicted"/>
<protein>
    <recommendedName>
        <fullName evidence="2">Lipoprotein</fullName>
    </recommendedName>
</protein>
<name>A0A3B0TLV5_9ZZZZ</name>
<accession>A0A3B0TLV5</accession>
<gene>
    <name evidence="1" type="ORF">MNBD_BACTEROID05-1035</name>
</gene>
<sequence>MKSSKVFMLFLMFSLVVLQGCETAKGFKKDVSNLPKVDNWLEENLW</sequence>